<dbReference type="PANTHER" id="PTHR10108">
    <property type="entry name" value="SAM-DEPENDENT METHYLTRANSFERASE"/>
    <property type="match status" value="1"/>
</dbReference>
<dbReference type="GO" id="GO:0005768">
    <property type="term" value="C:endosome"/>
    <property type="evidence" value="ECO:0007669"/>
    <property type="project" value="TreeGrafter"/>
</dbReference>
<sequence length="79" mass="9475">MVKFVAAMKDLNIWVMNMISIDALDTLPIIYERDLFGMYHNWRKLFTTYPRSYDILHADYLFLRTKKRCNIQVVVAEVD</sequence>
<comment type="subcellular location">
    <subcellularLocation>
        <location evidence="4">Membrane</location>
        <topology evidence="4">Single-pass type II membrane protein</topology>
    </subcellularLocation>
</comment>
<evidence type="ECO:0000256" key="3">
    <source>
        <dbReference type="ARBA" id="ARBA00023180"/>
    </source>
</evidence>
<dbReference type="GO" id="GO:0005802">
    <property type="term" value="C:trans-Golgi network"/>
    <property type="evidence" value="ECO:0007669"/>
    <property type="project" value="TreeGrafter"/>
</dbReference>
<proteinExistence type="inferred from homology"/>
<dbReference type="GO" id="GO:0008168">
    <property type="term" value="F:methyltransferase activity"/>
    <property type="evidence" value="ECO:0007669"/>
    <property type="project" value="UniProtKB-UniRule"/>
</dbReference>
<dbReference type="EMBL" id="SDMP01000009">
    <property type="protein sequence ID" value="RYR38805.1"/>
    <property type="molecule type" value="Genomic_DNA"/>
</dbReference>
<protein>
    <recommendedName>
        <fullName evidence="4">Methyltransferase</fullName>
        <ecNumber evidence="4">2.1.1.-</ecNumber>
    </recommendedName>
</protein>
<gene>
    <name evidence="5" type="ORF">Ahy_A09g043990</name>
</gene>
<dbReference type="InterPro" id="IPR004159">
    <property type="entry name" value="Put_SAM_MeTrfase"/>
</dbReference>
<evidence type="ECO:0000313" key="5">
    <source>
        <dbReference type="EMBL" id="RYR38805.1"/>
    </source>
</evidence>
<dbReference type="STRING" id="3818.A0A445BJE8"/>
<comment type="caution">
    <text evidence="5">The sequence shown here is derived from an EMBL/GenBank/DDBJ whole genome shotgun (WGS) entry which is preliminary data.</text>
</comment>
<evidence type="ECO:0000256" key="1">
    <source>
        <dbReference type="ARBA" id="ARBA00022603"/>
    </source>
</evidence>
<evidence type="ECO:0000313" key="6">
    <source>
        <dbReference type="Proteomes" id="UP000289738"/>
    </source>
</evidence>
<keyword evidence="1 4" id="KW-0489">Methyltransferase</keyword>
<keyword evidence="2 4" id="KW-0808">Transferase</keyword>
<evidence type="ECO:0000256" key="2">
    <source>
        <dbReference type="ARBA" id="ARBA00022679"/>
    </source>
</evidence>
<dbReference type="EC" id="2.1.1.-" evidence="4"/>
<dbReference type="PANTHER" id="PTHR10108:SF1130">
    <property type="entry name" value="METHYLTRANSFERASE PMT26-RELATED"/>
    <property type="match status" value="1"/>
</dbReference>
<dbReference type="Proteomes" id="UP000289738">
    <property type="component" value="Chromosome A09"/>
</dbReference>
<accession>A0A445BJE8</accession>
<organism evidence="5 6">
    <name type="scientific">Arachis hypogaea</name>
    <name type="common">Peanut</name>
    <dbReference type="NCBI Taxonomy" id="3818"/>
    <lineage>
        <taxon>Eukaryota</taxon>
        <taxon>Viridiplantae</taxon>
        <taxon>Streptophyta</taxon>
        <taxon>Embryophyta</taxon>
        <taxon>Tracheophyta</taxon>
        <taxon>Spermatophyta</taxon>
        <taxon>Magnoliopsida</taxon>
        <taxon>eudicotyledons</taxon>
        <taxon>Gunneridae</taxon>
        <taxon>Pentapetalae</taxon>
        <taxon>rosids</taxon>
        <taxon>fabids</taxon>
        <taxon>Fabales</taxon>
        <taxon>Fabaceae</taxon>
        <taxon>Papilionoideae</taxon>
        <taxon>50 kb inversion clade</taxon>
        <taxon>dalbergioids sensu lato</taxon>
        <taxon>Dalbergieae</taxon>
        <taxon>Pterocarpus clade</taxon>
        <taxon>Arachis</taxon>
    </lineage>
</organism>
<dbReference type="GO" id="GO:0032259">
    <property type="term" value="P:methylation"/>
    <property type="evidence" value="ECO:0007669"/>
    <property type="project" value="UniProtKB-KW"/>
</dbReference>
<evidence type="ECO:0000256" key="4">
    <source>
        <dbReference type="RuleBase" id="RU366043"/>
    </source>
</evidence>
<reference evidence="5 6" key="1">
    <citation type="submission" date="2019-01" db="EMBL/GenBank/DDBJ databases">
        <title>Sequencing of cultivated peanut Arachis hypogaea provides insights into genome evolution and oil improvement.</title>
        <authorList>
            <person name="Chen X."/>
        </authorList>
    </citation>
    <scope>NUCLEOTIDE SEQUENCE [LARGE SCALE GENOMIC DNA]</scope>
    <source>
        <strain evidence="6">cv. Fuhuasheng</strain>
        <tissue evidence="5">Leaves</tissue>
    </source>
</reference>
<name>A0A445BJE8_ARAHY</name>
<keyword evidence="4" id="KW-0812">Transmembrane</keyword>
<dbReference type="AlphaFoldDB" id="A0A445BJE8"/>
<keyword evidence="4" id="KW-0735">Signal-anchor</keyword>
<comment type="similarity">
    <text evidence="4">Belongs to the methyltransferase superfamily.</text>
</comment>
<keyword evidence="3 4" id="KW-0325">Glycoprotein</keyword>
<dbReference type="Pfam" id="PF03141">
    <property type="entry name" value="Methyltransf_29"/>
    <property type="match status" value="1"/>
</dbReference>
<keyword evidence="6" id="KW-1185">Reference proteome</keyword>
<dbReference type="GO" id="GO:0016020">
    <property type="term" value="C:membrane"/>
    <property type="evidence" value="ECO:0007669"/>
    <property type="project" value="UniProtKB-SubCell"/>
</dbReference>